<accession>A0A8K0WKQ5</accession>
<feature type="active site" evidence="6">
    <location>
        <position position="265"/>
    </location>
</feature>
<dbReference type="GO" id="GO:0006508">
    <property type="term" value="P:proteolysis"/>
    <property type="evidence" value="ECO:0007669"/>
    <property type="project" value="UniProtKB-KW"/>
</dbReference>
<evidence type="ECO:0000313" key="11">
    <source>
        <dbReference type="Proteomes" id="UP000813444"/>
    </source>
</evidence>
<name>A0A8K0WKQ5_9HYPO</name>
<keyword evidence="4" id="KW-0064">Aspartyl protease</keyword>
<feature type="domain" description="Peptidase A1" evidence="9">
    <location>
        <begin position="44"/>
        <end position="369"/>
    </location>
</feature>
<dbReference type="PANTHER" id="PTHR47966">
    <property type="entry name" value="BETA-SITE APP-CLEAVING ENZYME, ISOFORM A-RELATED"/>
    <property type="match status" value="1"/>
</dbReference>
<dbReference type="PRINTS" id="PR00792">
    <property type="entry name" value="PEPSIN"/>
</dbReference>
<dbReference type="GO" id="GO:0004190">
    <property type="term" value="F:aspartic-type endopeptidase activity"/>
    <property type="evidence" value="ECO:0007669"/>
    <property type="project" value="UniProtKB-KW"/>
</dbReference>
<keyword evidence="5" id="KW-0378">Hydrolase</keyword>
<dbReference type="InterPro" id="IPR021109">
    <property type="entry name" value="Peptidase_aspartic_dom_sf"/>
</dbReference>
<evidence type="ECO:0000256" key="3">
    <source>
        <dbReference type="ARBA" id="ARBA00022729"/>
    </source>
</evidence>
<dbReference type="PROSITE" id="PS51767">
    <property type="entry name" value="PEPTIDASE_A1"/>
    <property type="match status" value="1"/>
</dbReference>
<keyword evidence="11" id="KW-1185">Reference proteome</keyword>
<evidence type="ECO:0000256" key="8">
    <source>
        <dbReference type="SAM" id="MobiDB-lite"/>
    </source>
</evidence>
<evidence type="ECO:0000256" key="5">
    <source>
        <dbReference type="ARBA" id="ARBA00022801"/>
    </source>
</evidence>
<protein>
    <submittedName>
        <fullName evidence="10">Aspartic peptidase domain-containing protein</fullName>
    </submittedName>
</protein>
<feature type="compositionally biased region" description="Polar residues" evidence="8">
    <location>
        <begin position="78"/>
        <end position="100"/>
    </location>
</feature>
<comment type="caution">
    <text evidence="10">The sequence shown here is derived from an EMBL/GenBank/DDBJ whole genome shotgun (WGS) entry which is preliminary data.</text>
</comment>
<dbReference type="PANTHER" id="PTHR47966:SF65">
    <property type="entry name" value="ASPARTIC-TYPE ENDOPEPTIDASE"/>
    <property type="match status" value="1"/>
</dbReference>
<gene>
    <name evidence="10" type="ORF">B0I35DRAFT_362524</name>
</gene>
<organism evidence="10 11">
    <name type="scientific">Stachybotrys elegans</name>
    <dbReference type="NCBI Taxonomy" id="80388"/>
    <lineage>
        <taxon>Eukaryota</taxon>
        <taxon>Fungi</taxon>
        <taxon>Dikarya</taxon>
        <taxon>Ascomycota</taxon>
        <taxon>Pezizomycotina</taxon>
        <taxon>Sordariomycetes</taxon>
        <taxon>Hypocreomycetidae</taxon>
        <taxon>Hypocreales</taxon>
        <taxon>Stachybotryaceae</taxon>
        <taxon>Stachybotrys</taxon>
    </lineage>
</organism>
<evidence type="ECO:0000256" key="2">
    <source>
        <dbReference type="ARBA" id="ARBA00022670"/>
    </source>
</evidence>
<keyword evidence="7" id="KW-1015">Disulfide bond</keyword>
<dbReference type="EMBL" id="JAGPNK010000020">
    <property type="protein sequence ID" value="KAH7305010.1"/>
    <property type="molecule type" value="Genomic_DNA"/>
</dbReference>
<keyword evidence="3" id="KW-0732">Signal</keyword>
<evidence type="ECO:0000256" key="7">
    <source>
        <dbReference type="PIRSR" id="PIRSR601461-2"/>
    </source>
</evidence>
<dbReference type="CDD" id="cd05474">
    <property type="entry name" value="SAP_like"/>
    <property type="match status" value="1"/>
</dbReference>
<comment type="similarity">
    <text evidence="1">Belongs to the peptidase A1 family.</text>
</comment>
<dbReference type="Proteomes" id="UP000813444">
    <property type="component" value="Unassembled WGS sequence"/>
</dbReference>
<evidence type="ECO:0000256" key="1">
    <source>
        <dbReference type="ARBA" id="ARBA00007447"/>
    </source>
</evidence>
<evidence type="ECO:0000313" key="10">
    <source>
        <dbReference type="EMBL" id="KAH7305010.1"/>
    </source>
</evidence>
<dbReference type="AlphaFoldDB" id="A0A8K0WKQ5"/>
<evidence type="ECO:0000259" key="9">
    <source>
        <dbReference type="PROSITE" id="PS51767"/>
    </source>
</evidence>
<evidence type="ECO:0000256" key="6">
    <source>
        <dbReference type="PIRSR" id="PIRSR601461-1"/>
    </source>
</evidence>
<proteinExistence type="inferred from homology"/>
<sequence>MFPRAVHGNGFLSVPVGTVDRPHNAKRQEGHPVTTTLENMDFFYATEIGIGTPHQVVRVLVDTGSSELWVNPDCRTAGSASQSQQCRSFGQYNPSDSTTPPVGPFGSETINYGDSSDESTQTSVRIRYYTDDIGLGNATITNQTFGVVSSSEDQSTGIMGLAPDVFSGFDGQTPYSLLLNTMADQGIIASRTFSLDLRHAEAETGAIIYGGADRNKFIGQLESRPIIRGQRGEFRLAVELTTLGLTVDGSDNYELTGNDTNVMLDSGTTLSRMHYSAVQPLLEALGAIGDGEGYFVVPCDLRDASGSVDFGFGSKTVRVPFSDFILDVGDPNYCYVGVAITTDQQILGDTVLRAGYFVFDWDNESVHIAQAANCGDNDVVAFGSGRNAVPDIEGNCQESDAAFTGGGPEPTRATQTYPTQAYTTTYTVTSCPEFERGCRTGVVTTQTIEAVTSRARETITVTAGGGGGDSAGAHMEVFGGMVAGFGALAAAMNAM</sequence>
<keyword evidence="2" id="KW-0645">Protease</keyword>
<dbReference type="OrthoDB" id="771136at2759"/>
<dbReference type="SUPFAM" id="SSF50630">
    <property type="entry name" value="Acid proteases"/>
    <property type="match status" value="1"/>
</dbReference>
<dbReference type="InterPro" id="IPR033876">
    <property type="entry name" value="SAP-like"/>
</dbReference>
<dbReference type="Gene3D" id="2.40.70.10">
    <property type="entry name" value="Acid Proteases"/>
    <property type="match status" value="2"/>
</dbReference>
<feature type="region of interest" description="Disordered" evidence="8">
    <location>
        <begin position="77"/>
        <end position="101"/>
    </location>
</feature>
<feature type="disulfide bond" evidence="7">
    <location>
        <begin position="299"/>
        <end position="334"/>
    </location>
</feature>
<dbReference type="Pfam" id="PF00026">
    <property type="entry name" value="Asp"/>
    <property type="match status" value="1"/>
</dbReference>
<evidence type="ECO:0000256" key="4">
    <source>
        <dbReference type="ARBA" id="ARBA00022750"/>
    </source>
</evidence>
<reference evidence="10" key="1">
    <citation type="journal article" date="2021" name="Nat. Commun.">
        <title>Genetic determinants of endophytism in the Arabidopsis root mycobiome.</title>
        <authorList>
            <person name="Mesny F."/>
            <person name="Miyauchi S."/>
            <person name="Thiergart T."/>
            <person name="Pickel B."/>
            <person name="Atanasova L."/>
            <person name="Karlsson M."/>
            <person name="Huettel B."/>
            <person name="Barry K.W."/>
            <person name="Haridas S."/>
            <person name="Chen C."/>
            <person name="Bauer D."/>
            <person name="Andreopoulos W."/>
            <person name="Pangilinan J."/>
            <person name="LaButti K."/>
            <person name="Riley R."/>
            <person name="Lipzen A."/>
            <person name="Clum A."/>
            <person name="Drula E."/>
            <person name="Henrissat B."/>
            <person name="Kohler A."/>
            <person name="Grigoriev I.V."/>
            <person name="Martin F.M."/>
            <person name="Hacquard S."/>
        </authorList>
    </citation>
    <scope>NUCLEOTIDE SEQUENCE</scope>
    <source>
        <strain evidence="10">MPI-CAGE-CH-0235</strain>
    </source>
</reference>
<feature type="active site" evidence="6">
    <location>
        <position position="62"/>
    </location>
</feature>
<dbReference type="InterPro" id="IPR001461">
    <property type="entry name" value="Aspartic_peptidase_A1"/>
</dbReference>
<dbReference type="InterPro" id="IPR033121">
    <property type="entry name" value="PEPTIDASE_A1"/>
</dbReference>